<reference evidence="2 3" key="1">
    <citation type="submission" date="2023-04" db="EMBL/GenBank/DDBJ databases">
        <title>Ectobacillus antri isolated from activated sludge.</title>
        <authorList>
            <person name="Yan P."/>
            <person name="Liu X."/>
        </authorList>
    </citation>
    <scope>NUCLEOTIDE SEQUENCE [LARGE SCALE GENOMIC DNA]</scope>
    <source>
        <strain evidence="2 3">C18H</strain>
    </source>
</reference>
<evidence type="ECO:0000256" key="1">
    <source>
        <dbReference type="SAM" id="Phobius"/>
    </source>
</evidence>
<proteinExistence type="predicted"/>
<feature type="transmembrane region" description="Helical" evidence="1">
    <location>
        <begin position="9"/>
        <end position="27"/>
    </location>
</feature>
<protein>
    <submittedName>
        <fullName evidence="2">Energy-coupled thiamine transporter ThiT</fullName>
    </submittedName>
</protein>
<dbReference type="RefSeq" id="WP_124565977.1">
    <property type="nucleotide sequence ID" value="NZ_JARRRY010000017.1"/>
</dbReference>
<keyword evidence="1" id="KW-1133">Transmembrane helix</keyword>
<keyword evidence="1" id="KW-0472">Membrane</keyword>
<gene>
    <name evidence="2" type="primary">thiT</name>
    <name evidence="2" type="ORF">P6P90_14215</name>
</gene>
<name>A0ABT6H6X8_9BACI</name>
<feature type="transmembrane region" description="Helical" evidence="1">
    <location>
        <begin position="115"/>
        <end position="143"/>
    </location>
</feature>
<dbReference type="Gene3D" id="1.10.1760.20">
    <property type="match status" value="1"/>
</dbReference>
<keyword evidence="3" id="KW-1185">Reference proteome</keyword>
<feature type="transmembrane region" description="Helical" evidence="1">
    <location>
        <begin position="33"/>
        <end position="51"/>
    </location>
</feature>
<feature type="transmembrane region" description="Helical" evidence="1">
    <location>
        <begin position="163"/>
        <end position="186"/>
    </location>
</feature>
<feature type="transmembrane region" description="Helical" evidence="1">
    <location>
        <begin position="58"/>
        <end position="77"/>
    </location>
</feature>
<evidence type="ECO:0000313" key="2">
    <source>
        <dbReference type="EMBL" id="MDG5755100.1"/>
    </source>
</evidence>
<accession>A0ABT6H6X8</accession>
<dbReference type="Pfam" id="PF09515">
    <property type="entry name" value="Thia_YuaJ"/>
    <property type="match status" value="1"/>
</dbReference>
<feature type="transmembrane region" description="Helical" evidence="1">
    <location>
        <begin position="83"/>
        <end position="103"/>
    </location>
</feature>
<dbReference type="NCBIfam" id="TIGR02357">
    <property type="entry name" value="ECF_ThiT_YuaJ"/>
    <property type="match status" value="1"/>
</dbReference>
<dbReference type="Proteomes" id="UP001218246">
    <property type="component" value="Unassembled WGS sequence"/>
</dbReference>
<organism evidence="2 3">
    <name type="scientific">Ectobacillus antri</name>
    <dbReference type="NCBI Taxonomy" id="2486280"/>
    <lineage>
        <taxon>Bacteria</taxon>
        <taxon>Bacillati</taxon>
        <taxon>Bacillota</taxon>
        <taxon>Bacilli</taxon>
        <taxon>Bacillales</taxon>
        <taxon>Bacillaceae</taxon>
        <taxon>Ectobacillus</taxon>
    </lineage>
</organism>
<comment type="caution">
    <text evidence="2">The sequence shown here is derived from an EMBL/GenBank/DDBJ whole genome shotgun (WGS) entry which is preliminary data.</text>
</comment>
<evidence type="ECO:0000313" key="3">
    <source>
        <dbReference type="Proteomes" id="UP001218246"/>
    </source>
</evidence>
<keyword evidence="1" id="KW-0812">Transmembrane</keyword>
<dbReference type="EMBL" id="JARULN010000018">
    <property type="protein sequence ID" value="MDG5755100.1"/>
    <property type="molecule type" value="Genomic_DNA"/>
</dbReference>
<sequence>MVLKRTQMLIEIAMASALAIVLDIVPFLSFKLWAQGGSISFAMIPIFLIAFRWGWKAGLLNGLVFALLQLIIEPMVVHPVQGLIDYGLAFPAIGLAGLFANSLKNAVVRGNRAGIWSSMIAGVLLGSLLRFLCHFTAGIVFFGAYAPKDQPVALYSLLYNGSYMLPAAILSIILLGALFSSAPILARTRSHV</sequence>
<dbReference type="InterPro" id="IPR012651">
    <property type="entry name" value="Thia_Transptr_ThiT"/>
</dbReference>